<dbReference type="EMBL" id="VHSG01000017">
    <property type="protein sequence ID" value="TQV74189.1"/>
    <property type="molecule type" value="Genomic_DNA"/>
</dbReference>
<evidence type="ECO:0000313" key="1">
    <source>
        <dbReference type="EMBL" id="TQV74189.1"/>
    </source>
</evidence>
<dbReference type="OrthoDB" id="7597370at2"/>
<keyword evidence="2" id="KW-1185">Reference proteome</keyword>
<organism evidence="1 2">
    <name type="scientific">Exilibacterium tricleocarpae</name>
    <dbReference type="NCBI Taxonomy" id="2591008"/>
    <lineage>
        <taxon>Bacteria</taxon>
        <taxon>Pseudomonadati</taxon>
        <taxon>Pseudomonadota</taxon>
        <taxon>Gammaproteobacteria</taxon>
        <taxon>Cellvibrionales</taxon>
        <taxon>Cellvibrionaceae</taxon>
        <taxon>Exilibacterium</taxon>
    </lineage>
</organism>
<dbReference type="AlphaFoldDB" id="A0A545TAE2"/>
<dbReference type="Proteomes" id="UP000319732">
    <property type="component" value="Unassembled WGS sequence"/>
</dbReference>
<gene>
    <name evidence="1" type="ORF">FKG94_16410</name>
</gene>
<name>A0A545TAE2_9GAMM</name>
<evidence type="ECO:0000313" key="2">
    <source>
        <dbReference type="Proteomes" id="UP000319732"/>
    </source>
</evidence>
<accession>A0A545TAE2</accession>
<reference evidence="1 2" key="1">
    <citation type="submission" date="2019-06" db="EMBL/GenBank/DDBJ databases">
        <title>Whole genome sequence for Cellvibrionaceae sp. R142.</title>
        <authorList>
            <person name="Wang G."/>
        </authorList>
    </citation>
    <scope>NUCLEOTIDE SEQUENCE [LARGE SCALE GENOMIC DNA]</scope>
    <source>
        <strain evidence="1 2">R142</strain>
    </source>
</reference>
<sequence length="176" mass="19208">MFAGVGRSTPAFLGAAIFAGLAPVLFSGAASTVSGDAFPGWPDHYEEQPLTPLQLSHRERLFVQDFPGRIGRFSDGRREIIMRWIATPTRRLHPAADCFRGVGYAVTPLPVEHNQSGIAMGCFRAVKDTQTLRVCEYIAAADGTTWTDVSAWYWQTAFAGAAGGWWSLVVAQRSDD</sequence>
<proteinExistence type="predicted"/>
<dbReference type="RefSeq" id="WP_142905412.1">
    <property type="nucleotide sequence ID" value="NZ_ML660096.1"/>
</dbReference>
<protein>
    <submittedName>
        <fullName evidence="1">Uncharacterized protein</fullName>
    </submittedName>
</protein>
<comment type="caution">
    <text evidence="1">The sequence shown here is derived from an EMBL/GenBank/DDBJ whole genome shotgun (WGS) entry which is preliminary data.</text>
</comment>